<reference evidence="3 4" key="1">
    <citation type="submission" date="2019-09" db="EMBL/GenBank/DDBJ databases">
        <authorList>
            <person name="Chandra G."/>
            <person name="Truman W A."/>
        </authorList>
    </citation>
    <scope>NUCLEOTIDE SEQUENCE [LARGE SCALE GENOMIC DNA]</scope>
    <source>
        <strain evidence="3">PS655</strain>
    </source>
</reference>
<keyword evidence="1" id="KW-0732">Signal</keyword>
<dbReference type="Gene3D" id="1.20.1270.180">
    <property type="match status" value="1"/>
</dbReference>
<feature type="chain" id="PRO_5022832847" description="Lysozyme inhibitor LprI-like N-terminal domain-containing protein" evidence="1">
    <location>
        <begin position="23"/>
        <end position="459"/>
    </location>
</feature>
<evidence type="ECO:0000256" key="1">
    <source>
        <dbReference type="SAM" id="SignalP"/>
    </source>
</evidence>
<proteinExistence type="predicted"/>
<feature type="domain" description="Lysozyme inhibitor LprI-like N-terminal" evidence="2">
    <location>
        <begin position="27"/>
        <end position="89"/>
    </location>
</feature>
<dbReference type="GO" id="GO:0005576">
    <property type="term" value="C:extracellular region"/>
    <property type="evidence" value="ECO:0007669"/>
    <property type="project" value="TreeGrafter"/>
</dbReference>
<dbReference type="AlphaFoldDB" id="A0A5E6UGC1"/>
<dbReference type="RefSeq" id="WP_150651054.1">
    <property type="nucleotide sequence ID" value="NZ_CABVHJ010000010.1"/>
</dbReference>
<dbReference type="PANTHER" id="PTHR37549">
    <property type="entry name" value="LIPOPROTEIN LPRI"/>
    <property type="match status" value="1"/>
</dbReference>
<name>A0A5E6UGC1_PSEFL</name>
<dbReference type="Pfam" id="PF07007">
    <property type="entry name" value="LprI"/>
    <property type="match status" value="1"/>
</dbReference>
<dbReference type="InterPro" id="IPR052755">
    <property type="entry name" value="Lysozyme_Inhibitor_LprI"/>
</dbReference>
<dbReference type="EMBL" id="CABVHJ010000010">
    <property type="protein sequence ID" value="VVM99108.1"/>
    <property type="molecule type" value="Genomic_DNA"/>
</dbReference>
<accession>A0A5E6UGC1</accession>
<feature type="signal peptide" evidence="1">
    <location>
        <begin position="1"/>
        <end position="22"/>
    </location>
</feature>
<dbReference type="Proteomes" id="UP000327167">
    <property type="component" value="Unassembled WGS sequence"/>
</dbReference>
<dbReference type="PANTHER" id="PTHR37549:SF1">
    <property type="entry name" value="LIPOPROTEIN LPRI"/>
    <property type="match status" value="1"/>
</dbReference>
<gene>
    <name evidence="3" type="ORF">PS655_03235</name>
</gene>
<evidence type="ECO:0000259" key="2">
    <source>
        <dbReference type="Pfam" id="PF07007"/>
    </source>
</evidence>
<evidence type="ECO:0000313" key="4">
    <source>
        <dbReference type="Proteomes" id="UP000327167"/>
    </source>
</evidence>
<evidence type="ECO:0000313" key="3">
    <source>
        <dbReference type="EMBL" id="VVM99108.1"/>
    </source>
</evidence>
<protein>
    <recommendedName>
        <fullName evidence="2">Lysozyme inhibitor LprI-like N-terminal domain-containing protein</fullName>
    </recommendedName>
</protein>
<dbReference type="InterPro" id="IPR009739">
    <property type="entry name" value="LprI-like_N"/>
</dbReference>
<sequence precursor="true">MYIKGRCITSVCALLFIQQAMAAGMDCTKAANAVENTVCANKSLYELDAQMGVVYRRLMKASAEAKPELKTHQRLWLNIRDECAEDVFCLEQRYRERLQVLQTQWKDALVYKPNDIDKQVLDDLQKLIQAESQSDPEFALERTLAALSTKSTLTTFYAESDEDQYSETNHFPKTVPKGVTQGEWKALQATNLDADTELGQTTFNLLDLDEDGQRDLIVQTYSGGTGLFSFFETYRRDGERFIRRTAALGQDSGVGSSLYSTNDRGANQSVSWISIRGKVYAAYRDSAYGVDTVYLLSPLQVNVEVPTLTVNYRYRLSIPRTQLKDDSKTTYTLKPELQRALAKGLATVGKDSADTGQERKPICPIPASVVDAEEYYGYGAGNYMIESVADFPVVIGSECFIARLNNHFGAYSKKTGLYAHMTMRKPGAIEQEREYEVDGRRRFAQVTASIGKTEDAAAD</sequence>
<organism evidence="3 4">
    <name type="scientific">Pseudomonas fluorescens</name>
    <dbReference type="NCBI Taxonomy" id="294"/>
    <lineage>
        <taxon>Bacteria</taxon>
        <taxon>Pseudomonadati</taxon>
        <taxon>Pseudomonadota</taxon>
        <taxon>Gammaproteobacteria</taxon>
        <taxon>Pseudomonadales</taxon>
        <taxon>Pseudomonadaceae</taxon>
        <taxon>Pseudomonas</taxon>
    </lineage>
</organism>